<reference evidence="2" key="1">
    <citation type="journal article" date="2000" name="DNA Res.">
        <title>Structural analysis of Arabidopsis thaliana chromosome 3. I. Sequence features of the regions of 4,504,864 bp covered by sixty P1 and TAC clones.</title>
        <authorList>
            <person name="Sato S."/>
            <person name="Nakamura Y."/>
            <person name="Kaneko T."/>
            <person name="Katoh T."/>
            <person name="Asamizu E."/>
            <person name="Tabata S."/>
        </authorList>
    </citation>
    <scope>NUCLEOTIDE SEQUENCE [LARGE SCALE GENOMIC DNA]</scope>
</reference>
<dbReference type="EMBL" id="AB026653">
    <property type="protein sequence ID" value="BAB02879.1"/>
    <property type="molecule type" value="Genomic_DNA"/>
</dbReference>
<keyword evidence="1" id="KW-0472">Membrane</keyword>
<evidence type="ECO:0000256" key="1">
    <source>
        <dbReference type="SAM" id="Phobius"/>
    </source>
</evidence>
<keyword evidence="1" id="KW-0812">Transmembrane</keyword>
<keyword evidence="1" id="KW-1133">Transmembrane helix</keyword>
<name>Q9LSB6_ARATH</name>
<proteinExistence type="predicted"/>
<organism evidence="2">
    <name type="scientific">Arabidopsis thaliana</name>
    <name type="common">Mouse-ear cress</name>
    <dbReference type="NCBI Taxonomy" id="3702"/>
    <lineage>
        <taxon>Eukaryota</taxon>
        <taxon>Viridiplantae</taxon>
        <taxon>Streptophyta</taxon>
        <taxon>Embryophyta</taxon>
        <taxon>Tracheophyta</taxon>
        <taxon>Spermatophyta</taxon>
        <taxon>Magnoliopsida</taxon>
        <taxon>eudicotyledons</taxon>
        <taxon>Gunneridae</taxon>
        <taxon>Pentapetalae</taxon>
        <taxon>rosids</taxon>
        <taxon>malvids</taxon>
        <taxon>Brassicales</taxon>
        <taxon>Brassicaceae</taxon>
        <taxon>Camelineae</taxon>
        <taxon>Arabidopsis</taxon>
    </lineage>
</organism>
<dbReference type="AlphaFoldDB" id="Q9LSB6"/>
<feature type="transmembrane region" description="Helical" evidence="1">
    <location>
        <begin position="67"/>
        <end position="86"/>
    </location>
</feature>
<evidence type="ECO:0008006" key="3">
    <source>
        <dbReference type="Google" id="ProtNLM"/>
    </source>
</evidence>
<evidence type="ECO:0000313" key="2">
    <source>
        <dbReference type="EMBL" id="BAB02879.1"/>
    </source>
</evidence>
<reference key="2">
    <citation type="journal article" date="2000" name="Nature">
        <title>Sequence and analysis of chromosome 3 of the plant Arabidopsis thaliana.</title>
        <authorList>
            <consortium name="European Union Chromosome 3 Arabidopsis Sequencing Consortium"/>
            <consortium name="Institute for Genomic Research"/>
            <consortium name="Kazusa DNA Research Institute"/>
            <person name="Salanoubat M."/>
            <person name="Lemcke K."/>
            <person name="Rieger M."/>
            <person name="Ansorge W."/>
            <person name="Unseld M."/>
            <person name="Fartmann B."/>
            <person name="Valle G."/>
            <person name="Blocker H."/>
            <person name="Perez-Alonso M."/>
            <person name="Obermaier B."/>
            <person name="Delseny M."/>
            <person name="Boutry M."/>
            <person name="Grivell L.A."/>
            <person name="Mache R."/>
            <person name="Puigdomenech P."/>
            <person name="De Simone V."/>
            <person name="Choisne N."/>
            <person name="Artiguenave F."/>
            <person name="Robert C."/>
            <person name="Brottier P."/>
            <person name="Wincker P."/>
            <person name="Cattolico L."/>
            <person name="Weissenbach J."/>
            <person name="Saurin W."/>
            <person name="Quetier F."/>
            <person name="Schafer M."/>
            <person name="Muller-Auer S."/>
            <person name="Gabel C."/>
            <person name="Fuchs M."/>
            <person name="Benes V."/>
            <person name="Wurmbach E."/>
            <person name="Drzonek H."/>
            <person name="Erfle H."/>
            <person name="Jordan N."/>
            <person name="Bangert S."/>
            <person name="Wiedelmann R."/>
            <person name="Kranz H."/>
            <person name="Voss H."/>
            <person name="Holland R."/>
            <person name="Brandt P."/>
            <person name="Nyakatura G."/>
            <person name="Vezzi A."/>
            <person name="D'Angelo M."/>
            <person name="Pallavicini A."/>
            <person name="Toppo S."/>
            <person name="Simionati B."/>
            <person name="Conrad A."/>
            <person name="Hornischer K."/>
            <person name="Kauer G."/>
            <person name="Lohnert T.H."/>
            <person name="Nordsiek G."/>
            <person name="Reichelt J."/>
            <person name="Scharfe M."/>
            <person name="Schon O."/>
            <person name="Bargues M."/>
            <person name="Terol J."/>
            <person name="Climent J."/>
            <person name="Navarro P."/>
            <person name="Collado C."/>
            <person name="Perez-Perez A."/>
            <person name="Ottenwalder B."/>
            <person name="Duchemin D."/>
            <person name="Cooke R."/>
            <person name="Laudie M."/>
            <person name="Berger-Llauro C."/>
            <person name="Purnelle B."/>
            <person name="Masuy D."/>
            <person name="de Haan M."/>
            <person name="Maarse A.C."/>
            <person name="Alcaraz J.P."/>
            <person name="Cottet A."/>
            <person name="Casacuberta E."/>
            <person name="Monfort A."/>
            <person name="Argiriou A."/>
            <person name="flores M."/>
            <person name="Liguori R."/>
            <person name="Vitale D."/>
            <person name="Mannhaupt G."/>
            <person name="Haase D."/>
            <person name="Schoof H."/>
            <person name="Rudd S."/>
            <person name="Zaccaria P."/>
            <person name="Mewes H.W."/>
            <person name="Mayer K.F."/>
            <person name="Kaul S."/>
            <person name="Town C.D."/>
            <person name="Koo H.L."/>
            <person name="Tallon L.J."/>
            <person name="Jenkins J."/>
            <person name="Rooney T."/>
            <person name="Rizzo M."/>
            <person name="Walts A."/>
            <person name="Utterback T."/>
            <person name="Fujii C.Y."/>
            <person name="Shea T.P."/>
            <person name="Creasy T.H."/>
            <person name="Haas B."/>
            <person name="Maiti R."/>
            <person name="Wu D."/>
            <person name="Peterson J."/>
            <person name="Van Aken S."/>
            <person name="Pai G."/>
            <person name="Militscher J."/>
            <person name="Sellers P."/>
            <person name="Gill J.E."/>
            <person name="Feldblyum T.V."/>
            <person name="Preuss D."/>
            <person name="Lin X."/>
            <person name="Nierman W.C."/>
            <person name="Salzberg S.L."/>
            <person name="White O."/>
            <person name="Venter J.C."/>
            <person name="Fraser C.M."/>
            <person name="Kaneko T."/>
            <person name="Nakamura Y."/>
            <person name="Sato S."/>
            <person name="Kato T."/>
            <person name="Asamizu E."/>
            <person name="Sasamoto S."/>
            <person name="Kimura T."/>
            <person name="Idesawa K."/>
            <person name="Kawashima K."/>
            <person name="Kishida Y."/>
            <person name="Kiyokawa C."/>
            <person name="Kohara M."/>
            <person name="Matsumoto M."/>
            <person name="Matsuno A."/>
            <person name="Muraki A."/>
            <person name="Nakayama S."/>
            <person name="Nakazaki N."/>
            <person name="Shinpo S."/>
            <person name="Takeuchi C."/>
            <person name="Wada T."/>
            <person name="Watanabe A."/>
            <person name="Yamada M."/>
            <person name="Yasuda M."/>
            <person name="Tabata S."/>
        </authorList>
    </citation>
    <scope>NUCLEOTIDE SEQUENCE [LARGE SCALE GENOMIC DNA]</scope>
    <source>
        <strain>cv. Columbia</strain>
    </source>
</reference>
<protein>
    <recommendedName>
        <fullName evidence="3">Transmembrane protein</fullName>
    </recommendedName>
</protein>
<sequence length="156" mass="17772">MRIVSIQQYSYTRSLHIHMELMNSSVPVDNHESGNISEWYDQNVHNEYNRDADQKVKRCISSVLKRSRVIASIIIFIVSTVITSISKLSTTRALKNYIIHFSNRLIAFGRSSCAPILKTSSMDGIGFNIKICLQVAKKKIAKNSTVQALVVMKRRR</sequence>
<accession>Q9LSB6</accession>